<evidence type="ECO:0008006" key="6">
    <source>
        <dbReference type="Google" id="ProtNLM"/>
    </source>
</evidence>
<dbReference type="Gene3D" id="3.40.50.10330">
    <property type="entry name" value="Probable inorganic polyphosphate/atp-NAD kinase, domain 1"/>
    <property type="match status" value="1"/>
</dbReference>
<dbReference type="Pfam" id="PF20143">
    <property type="entry name" value="NAD_kinase_C"/>
    <property type="match status" value="1"/>
</dbReference>
<evidence type="ECO:0000256" key="4">
    <source>
        <dbReference type="ARBA" id="ARBA00023027"/>
    </source>
</evidence>
<keyword evidence="4" id="KW-0520">NAD</keyword>
<evidence type="ECO:0000256" key="3">
    <source>
        <dbReference type="ARBA" id="ARBA00022857"/>
    </source>
</evidence>
<evidence type="ECO:0000313" key="5">
    <source>
        <dbReference type="EMBL" id="KKN51871.1"/>
    </source>
</evidence>
<dbReference type="SUPFAM" id="SSF111331">
    <property type="entry name" value="NAD kinase/diacylglycerol kinase-like"/>
    <property type="match status" value="1"/>
</dbReference>
<dbReference type="GO" id="GO:0019674">
    <property type="term" value="P:NAD+ metabolic process"/>
    <property type="evidence" value="ECO:0007669"/>
    <property type="project" value="InterPro"/>
</dbReference>
<protein>
    <recommendedName>
        <fullName evidence="6">NAD kinase</fullName>
    </recommendedName>
</protein>
<dbReference type="PANTHER" id="PTHR20275:SF0">
    <property type="entry name" value="NAD KINASE"/>
    <property type="match status" value="1"/>
</dbReference>
<dbReference type="GO" id="GO:0003951">
    <property type="term" value="F:NAD+ kinase activity"/>
    <property type="evidence" value="ECO:0007669"/>
    <property type="project" value="InterPro"/>
</dbReference>
<proteinExistence type="inferred from homology"/>
<dbReference type="Pfam" id="PF01513">
    <property type="entry name" value="NAD_kinase"/>
    <property type="match status" value="1"/>
</dbReference>
<dbReference type="AlphaFoldDB" id="A0A0F9TRZ6"/>
<reference evidence="5" key="1">
    <citation type="journal article" date="2015" name="Nature">
        <title>Complex archaea that bridge the gap between prokaryotes and eukaryotes.</title>
        <authorList>
            <person name="Spang A."/>
            <person name="Saw J.H."/>
            <person name="Jorgensen S.L."/>
            <person name="Zaremba-Niedzwiedzka K."/>
            <person name="Martijn J."/>
            <person name="Lind A.E."/>
            <person name="van Eijk R."/>
            <person name="Schleper C."/>
            <person name="Guy L."/>
            <person name="Ettema T.J."/>
        </authorList>
    </citation>
    <scope>NUCLEOTIDE SEQUENCE</scope>
</reference>
<keyword evidence="3" id="KW-0521">NADP</keyword>
<sequence length="290" mass="31549">MNSVFERIGLFIRKDDPVLEKAVIQVTEFLLSQSRTIFVNEALSFLPDLDVISIKSFPEHGDLTIAIGGDGTLLSASRALAGSGMPLVGINVGRLGFLADLTLAKLAPQLSEILAGHYREDTRFLMQASIINKTEQFVGKAMNDVVVHSHQSLHMIEFETYINGRFLNSQRADGLVIASPTGSTAYAMSAGGPILDVNLDALVLATVCPHTLSNRPLVVAADSIIDIVLSDNNDTSAMVTCDGRPGQVLQAGDIIRIKRHPNTVKLLHLEDHDHYSILRAKLEWGRKLTC</sequence>
<dbReference type="GO" id="GO:0006741">
    <property type="term" value="P:NADP+ biosynthetic process"/>
    <property type="evidence" value="ECO:0007669"/>
    <property type="project" value="InterPro"/>
</dbReference>
<accession>A0A0F9TRZ6</accession>
<dbReference type="Gene3D" id="2.60.200.30">
    <property type="entry name" value="Probable inorganic polyphosphate/atp-NAD kinase, domain 2"/>
    <property type="match status" value="1"/>
</dbReference>
<dbReference type="PANTHER" id="PTHR20275">
    <property type="entry name" value="NAD KINASE"/>
    <property type="match status" value="1"/>
</dbReference>
<keyword evidence="1" id="KW-0808">Transferase</keyword>
<evidence type="ECO:0000256" key="2">
    <source>
        <dbReference type="ARBA" id="ARBA00022777"/>
    </source>
</evidence>
<dbReference type="NCBIfam" id="NF002306">
    <property type="entry name" value="PRK01231.1"/>
    <property type="match status" value="1"/>
</dbReference>
<dbReference type="InterPro" id="IPR002504">
    <property type="entry name" value="NADK"/>
</dbReference>
<dbReference type="InterPro" id="IPR017438">
    <property type="entry name" value="ATP-NAD_kinase_N"/>
</dbReference>
<gene>
    <name evidence="5" type="ORF">LCGC14_0618490</name>
</gene>
<dbReference type="HAMAP" id="MF_00361">
    <property type="entry name" value="NAD_kinase"/>
    <property type="match status" value="1"/>
</dbReference>
<dbReference type="InterPro" id="IPR017437">
    <property type="entry name" value="ATP-NAD_kinase_PpnK-typ_C"/>
</dbReference>
<name>A0A0F9TRZ6_9ZZZZ</name>
<organism evidence="5">
    <name type="scientific">marine sediment metagenome</name>
    <dbReference type="NCBI Taxonomy" id="412755"/>
    <lineage>
        <taxon>unclassified sequences</taxon>
        <taxon>metagenomes</taxon>
        <taxon>ecological metagenomes</taxon>
    </lineage>
</organism>
<comment type="caution">
    <text evidence="5">The sequence shown here is derived from an EMBL/GenBank/DDBJ whole genome shotgun (WGS) entry which is preliminary data.</text>
</comment>
<dbReference type="InterPro" id="IPR016064">
    <property type="entry name" value="NAD/diacylglycerol_kinase_sf"/>
</dbReference>
<dbReference type="EMBL" id="LAZR01001045">
    <property type="protein sequence ID" value="KKN51871.1"/>
    <property type="molecule type" value="Genomic_DNA"/>
</dbReference>
<evidence type="ECO:0000256" key="1">
    <source>
        <dbReference type="ARBA" id="ARBA00022679"/>
    </source>
</evidence>
<keyword evidence="2" id="KW-0418">Kinase</keyword>